<sequence>MPTISFLLVVSAIFNLPQVFPFLTTSRATLDTSLGPVAGFKKQVAGVELSVFYGIPFATPPVGELRFKPPVPAQPWQDPRDVTQRPNSCWQVIDTAFNRFPGVEMWNPNTPRSEDCLYLNVWRPAGNMSSAKPIMVWIYGGGFSSGSSTLDVYDGSELTARNDVIVVSIAYRVGVMGFLYAGTSDAPGNAGLLDQALGLKWVKDNAVNLGGSPDDITIFGESAGAASVGLHLLSPVSRDLFTYAIMESASPFGPWVIQGHDLARSRTRQLATILACPTTSDYREIVECLRTKDPGALVEKQFDLVSYFFEVPIGPVVDGIFLNDTPQALISRGDVKNTSILIGVNKNEGIYFAIYGFKNYFPLDGDGTLTEGQYNAILGEIFLNNETRVEQAKGVYGSDPSSSYTDIIDAVTGDMLFKCPVVGFAQKYAELGGQVFMYSFEHRVSTNPWPEWLGTVHGYEIEVIFGLPLDPSANYTARERQLSVDMMTWWTQFAKTGNPNSASADTWPRYTTRDQIYVIIDTNDVRLGAQLRHHECAFQENHNVTHGTVERESQEETNLIEVLRSMGKRHHTVNV</sequence>
<gene>
    <name evidence="8" type="ORF">GSLYS_00015557001</name>
</gene>
<keyword evidence="9" id="KW-1185">Reference proteome</keyword>
<dbReference type="PRINTS" id="PR00878">
    <property type="entry name" value="CHOLNESTRASE"/>
</dbReference>
<comment type="caution">
    <text evidence="8">The sequence shown here is derived from an EMBL/GenBank/DDBJ whole genome shotgun (WGS) entry which is preliminary data.</text>
</comment>
<dbReference type="InterPro" id="IPR019819">
    <property type="entry name" value="Carboxylesterase_B_CS"/>
</dbReference>
<keyword evidence="2" id="KW-0719">Serine esterase</keyword>
<keyword evidence="3" id="KW-0378">Hydrolase</keyword>
<dbReference type="FunFam" id="3.40.50.1820:FF:000029">
    <property type="entry name" value="Acetylcholinesterase"/>
    <property type="match status" value="1"/>
</dbReference>
<evidence type="ECO:0000256" key="6">
    <source>
        <dbReference type="SAM" id="SignalP"/>
    </source>
</evidence>
<feature type="active site" description="Acyl-ester intermediate" evidence="5">
    <location>
        <position position="222"/>
    </location>
</feature>
<keyword evidence="6" id="KW-0732">Signal</keyword>
<name>A0AAV2I5K1_LYMST</name>
<dbReference type="PROSITE" id="PS00941">
    <property type="entry name" value="CARBOXYLESTERASE_B_2"/>
    <property type="match status" value="1"/>
</dbReference>
<evidence type="ECO:0000313" key="9">
    <source>
        <dbReference type="Proteomes" id="UP001497497"/>
    </source>
</evidence>
<dbReference type="EMBL" id="CAXITT010000462">
    <property type="protein sequence ID" value="CAL1541951.1"/>
    <property type="molecule type" value="Genomic_DNA"/>
</dbReference>
<proteinExistence type="inferred from homology"/>
<organism evidence="8 9">
    <name type="scientific">Lymnaea stagnalis</name>
    <name type="common">Great pond snail</name>
    <name type="synonym">Helix stagnalis</name>
    <dbReference type="NCBI Taxonomy" id="6523"/>
    <lineage>
        <taxon>Eukaryota</taxon>
        <taxon>Metazoa</taxon>
        <taxon>Spiralia</taxon>
        <taxon>Lophotrochozoa</taxon>
        <taxon>Mollusca</taxon>
        <taxon>Gastropoda</taxon>
        <taxon>Heterobranchia</taxon>
        <taxon>Euthyneura</taxon>
        <taxon>Panpulmonata</taxon>
        <taxon>Hygrophila</taxon>
        <taxon>Lymnaeoidea</taxon>
        <taxon>Lymnaeidae</taxon>
        <taxon>Lymnaea</taxon>
    </lineage>
</organism>
<dbReference type="Gene3D" id="3.40.50.1820">
    <property type="entry name" value="alpha/beta hydrolase"/>
    <property type="match status" value="1"/>
</dbReference>
<evidence type="ECO:0000256" key="2">
    <source>
        <dbReference type="ARBA" id="ARBA00022487"/>
    </source>
</evidence>
<dbReference type="GO" id="GO:0005615">
    <property type="term" value="C:extracellular space"/>
    <property type="evidence" value="ECO:0007669"/>
    <property type="project" value="TreeGrafter"/>
</dbReference>
<dbReference type="GO" id="GO:0006581">
    <property type="term" value="P:acetylcholine catabolic process"/>
    <property type="evidence" value="ECO:0007669"/>
    <property type="project" value="TreeGrafter"/>
</dbReference>
<evidence type="ECO:0000256" key="1">
    <source>
        <dbReference type="ARBA" id="ARBA00005964"/>
    </source>
</evidence>
<dbReference type="AlphaFoldDB" id="A0AAV2I5K1"/>
<feature type="active site" description="Charge relay system" evidence="5">
    <location>
        <position position="348"/>
    </location>
</feature>
<evidence type="ECO:0000256" key="5">
    <source>
        <dbReference type="PIRSR" id="PIRSR600997-1"/>
    </source>
</evidence>
<dbReference type="GO" id="GO:0003990">
    <property type="term" value="F:acetylcholinesterase activity"/>
    <property type="evidence" value="ECO:0007669"/>
    <property type="project" value="TreeGrafter"/>
</dbReference>
<dbReference type="Pfam" id="PF00135">
    <property type="entry name" value="COesterase"/>
    <property type="match status" value="1"/>
</dbReference>
<evidence type="ECO:0000313" key="8">
    <source>
        <dbReference type="EMBL" id="CAL1541951.1"/>
    </source>
</evidence>
<reference evidence="8 9" key="1">
    <citation type="submission" date="2024-04" db="EMBL/GenBank/DDBJ databases">
        <authorList>
            <consortium name="Genoscope - CEA"/>
            <person name="William W."/>
        </authorList>
    </citation>
    <scope>NUCLEOTIDE SEQUENCE [LARGE SCALE GENOMIC DNA]</scope>
</reference>
<feature type="domain" description="Carboxylesterase type B" evidence="7">
    <location>
        <begin position="28"/>
        <end position="538"/>
    </location>
</feature>
<feature type="signal peptide" evidence="6">
    <location>
        <begin position="1"/>
        <end position="21"/>
    </location>
</feature>
<dbReference type="GO" id="GO:0005886">
    <property type="term" value="C:plasma membrane"/>
    <property type="evidence" value="ECO:0007669"/>
    <property type="project" value="TreeGrafter"/>
</dbReference>
<dbReference type="PANTHER" id="PTHR43918:SF4">
    <property type="entry name" value="CARBOXYLIC ESTER HYDROLASE"/>
    <property type="match status" value="1"/>
</dbReference>
<dbReference type="InterPro" id="IPR050654">
    <property type="entry name" value="AChE-related_enzymes"/>
</dbReference>
<evidence type="ECO:0000259" key="7">
    <source>
        <dbReference type="Pfam" id="PF00135"/>
    </source>
</evidence>
<accession>A0AAV2I5K1</accession>
<dbReference type="Proteomes" id="UP001497497">
    <property type="component" value="Unassembled WGS sequence"/>
</dbReference>
<dbReference type="PANTHER" id="PTHR43918">
    <property type="entry name" value="ACETYLCHOLINESTERASE"/>
    <property type="match status" value="1"/>
</dbReference>
<dbReference type="CDD" id="cd00312">
    <property type="entry name" value="Esterase_lipase"/>
    <property type="match status" value="1"/>
</dbReference>
<dbReference type="InterPro" id="IPR002018">
    <property type="entry name" value="CarbesteraseB"/>
</dbReference>
<dbReference type="SUPFAM" id="SSF53474">
    <property type="entry name" value="alpha/beta-Hydrolases"/>
    <property type="match status" value="1"/>
</dbReference>
<comment type="similarity">
    <text evidence="1">Belongs to the type-B carboxylesterase/lipase family.</text>
</comment>
<evidence type="ECO:0000256" key="4">
    <source>
        <dbReference type="ARBA" id="ARBA00023157"/>
    </source>
</evidence>
<dbReference type="GO" id="GO:0019695">
    <property type="term" value="P:choline metabolic process"/>
    <property type="evidence" value="ECO:0007669"/>
    <property type="project" value="TreeGrafter"/>
</dbReference>
<dbReference type="InterPro" id="IPR000997">
    <property type="entry name" value="Cholinesterase"/>
</dbReference>
<protein>
    <recommendedName>
        <fullName evidence="7">Carboxylesterase type B domain-containing protein</fullName>
    </recommendedName>
</protein>
<dbReference type="InterPro" id="IPR029058">
    <property type="entry name" value="AB_hydrolase_fold"/>
</dbReference>
<evidence type="ECO:0000256" key="3">
    <source>
        <dbReference type="ARBA" id="ARBA00022801"/>
    </source>
</evidence>
<feature type="chain" id="PRO_5043752102" description="Carboxylesterase type B domain-containing protein" evidence="6">
    <location>
        <begin position="22"/>
        <end position="575"/>
    </location>
</feature>
<keyword evidence="4" id="KW-1015">Disulfide bond</keyword>
<feature type="active site" description="Charge relay system" evidence="5">
    <location>
        <position position="457"/>
    </location>
</feature>